<dbReference type="PANTHER" id="PTHR43537">
    <property type="entry name" value="TRANSCRIPTIONAL REGULATOR, GNTR FAMILY"/>
    <property type="match status" value="1"/>
</dbReference>
<dbReference type="EMBL" id="UWPJ01000037">
    <property type="protein sequence ID" value="VCU72202.1"/>
    <property type="molecule type" value="Genomic_DNA"/>
</dbReference>
<dbReference type="Pfam" id="PF00392">
    <property type="entry name" value="GntR"/>
    <property type="match status" value="1"/>
</dbReference>
<dbReference type="InterPro" id="IPR008920">
    <property type="entry name" value="TF_FadR/GntR_C"/>
</dbReference>
<evidence type="ECO:0000313" key="6">
    <source>
        <dbReference type="Proteomes" id="UP000277294"/>
    </source>
</evidence>
<keyword evidence="6" id="KW-1185">Reference proteome</keyword>
<dbReference type="GO" id="GO:0003677">
    <property type="term" value="F:DNA binding"/>
    <property type="evidence" value="ECO:0007669"/>
    <property type="project" value="UniProtKB-KW"/>
</dbReference>
<dbReference type="RefSeq" id="WP_124081787.1">
    <property type="nucleotide sequence ID" value="NZ_UWPJ01000037.1"/>
</dbReference>
<dbReference type="SMART" id="SM00895">
    <property type="entry name" value="FCD"/>
    <property type="match status" value="1"/>
</dbReference>
<keyword evidence="3" id="KW-0804">Transcription</keyword>
<accession>A0A3P4B827</accession>
<dbReference type="GO" id="GO:0003700">
    <property type="term" value="F:DNA-binding transcription factor activity"/>
    <property type="evidence" value="ECO:0007669"/>
    <property type="project" value="InterPro"/>
</dbReference>
<dbReference type="OrthoDB" id="5450856at2"/>
<evidence type="ECO:0000256" key="3">
    <source>
        <dbReference type="ARBA" id="ARBA00023163"/>
    </source>
</evidence>
<dbReference type="PRINTS" id="PR00035">
    <property type="entry name" value="HTHGNTR"/>
</dbReference>
<dbReference type="InterPro" id="IPR000524">
    <property type="entry name" value="Tscrpt_reg_HTH_GntR"/>
</dbReference>
<dbReference type="SUPFAM" id="SSF48008">
    <property type="entry name" value="GntR ligand-binding domain-like"/>
    <property type="match status" value="1"/>
</dbReference>
<dbReference type="Gene3D" id="1.10.10.10">
    <property type="entry name" value="Winged helix-like DNA-binding domain superfamily/Winged helix DNA-binding domain"/>
    <property type="match status" value="1"/>
</dbReference>
<dbReference type="InterPro" id="IPR036388">
    <property type="entry name" value="WH-like_DNA-bd_sf"/>
</dbReference>
<name>A0A3P4B827_9BURK</name>
<evidence type="ECO:0000256" key="2">
    <source>
        <dbReference type="ARBA" id="ARBA00023125"/>
    </source>
</evidence>
<dbReference type="PROSITE" id="PS50949">
    <property type="entry name" value="HTH_GNTR"/>
    <property type="match status" value="1"/>
</dbReference>
<gene>
    <name evidence="5" type="primary">lutR_5</name>
    <name evidence="5" type="ORF">PIGHUM_04299</name>
</gene>
<dbReference type="InterPro" id="IPR036390">
    <property type="entry name" value="WH_DNA-bd_sf"/>
</dbReference>
<evidence type="ECO:0000259" key="4">
    <source>
        <dbReference type="PROSITE" id="PS50949"/>
    </source>
</evidence>
<evidence type="ECO:0000313" key="5">
    <source>
        <dbReference type="EMBL" id="VCU72202.1"/>
    </source>
</evidence>
<feature type="domain" description="HTH gntR-type" evidence="4">
    <location>
        <begin position="9"/>
        <end position="77"/>
    </location>
</feature>
<dbReference type="Pfam" id="PF07729">
    <property type="entry name" value="FCD"/>
    <property type="match status" value="1"/>
</dbReference>
<keyword evidence="1" id="KW-0805">Transcription regulation</keyword>
<dbReference type="Gene3D" id="1.20.120.530">
    <property type="entry name" value="GntR ligand-binding domain-like"/>
    <property type="match status" value="1"/>
</dbReference>
<dbReference type="SUPFAM" id="SSF46785">
    <property type="entry name" value="Winged helix' DNA-binding domain"/>
    <property type="match status" value="1"/>
</dbReference>
<sequence>MPPNPLRSSNLAEQLSEVLSGQIVSGEREAGSRLPTEERLATDFGVSRTVVREAIARLKSDGLVTTRQGLGAFVAATPMGRPFRIGGEAQQGHLLVRQVFELRIGVETEAAALAAARATKAQVKEIHHALKILNQASRDGGDGVEQDILFHRAIARAACNPVYDDFFGFLERYTRSQLSISRRNCELAGWLTDIAHEHEAIYEAIAAHDPDAARRAAHAHMSNAMSRLQRIQAH</sequence>
<keyword evidence="2" id="KW-0238">DNA-binding</keyword>
<organism evidence="5 6">
    <name type="scientific">Pigmentiphaga humi</name>
    <dbReference type="NCBI Taxonomy" id="2478468"/>
    <lineage>
        <taxon>Bacteria</taxon>
        <taxon>Pseudomonadati</taxon>
        <taxon>Pseudomonadota</taxon>
        <taxon>Betaproteobacteria</taxon>
        <taxon>Burkholderiales</taxon>
        <taxon>Alcaligenaceae</taxon>
        <taxon>Pigmentiphaga</taxon>
    </lineage>
</organism>
<dbReference type="PANTHER" id="PTHR43537:SF44">
    <property type="entry name" value="GNTR FAMILY REGULATORY PROTEIN"/>
    <property type="match status" value="1"/>
</dbReference>
<dbReference type="Proteomes" id="UP000277294">
    <property type="component" value="Unassembled WGS sequence"/>
</dbReference>
<proteinExistence type="predicted"/>
<evidence type="ECO:0000256" key="1">
    <source>
        <dbReference type="ARBA" id="ARBA00023015"/>
    </source>
</evidence>
<dbReference type="SMART" id="SM00345">
    <property type="entry name" value="HTH_GNTR"/>
    <property type="match status" value="1"/>
</dbReference>
<reference evidence="5 6" key="1">
    <citation type="submission" date="2018-10" db="EMBL/GenBank/DDBJ databases">
        <authorList>
            <person name="Criscuolo A."/>
        </authorList>
    </citation>
    <scope>NUCLEOTIDE SEQUENCE [LARGE SCALE GENOMIC DNA]</scope>
    <source>
        <strain evidence="5">DnA1</strain>
    </source>
</reference>
<dbReference type="CDD" id="cd07377">
    <property type="entry name" value="WHTH_GntR"/>
    <property type="match status" value="1"/>
</dbReference>
<protein>
    <submittedName>
        <fullName evidence="5">HTH-type transcriptional regulator LutR</fullName>
    </submittedName>
</protein>
<dbReference type="InterPro" id="IPR011711">
    <property type="entry name" value="GntR_C"/>
</dbReference>
<dbReference type="AlphaFoldDB" id="A0A3P4B827"/>